<feature type="transmembrane region" description="Helical" evidence="1">
    <location>
        <begin position="250"/>
        <end position="270"/>
    </location>
</feature>
<dbReference type="EMBL" id="SOFS01000031">
    <property type="protein sequence ID" value="TFC18695.1"/>
    <property type="molecule type" value="Genomic_DNA"/>
</dbReference>
<feature type="transmembrane region" description="Helical" evidence="1">
    <location>
        <begin position="7"/>
        <end position="28"/>
    </location>
</feature>
<dbReference type="Proteomes" id="UP000297604">
    <property type="component" value="Unassembled WGS sequence"/>
</dbReference>
<gene>
    <name evidence="2" type="ORF">E3O46_13510</name>
</gene>
<feature type="transmembrane region" description="Helical" evidence="1">
    <location>
        <begin position="34"/>
        <end position="53"/>
    </location>
</feature>
<feature type="transmembrane region" description="Helical" evidence="1">
    <location>
        <begin position="147"/>
        <end position="173"/>
    </location>
</feature>
<name>A0ABY2IK42_9MICO</name>
<keyword evidence="1" id="KW-1133">Transmembrane helix</keyword>
<keyword evidence="1" id="KW-0472">Membrane</keyword>
<sequence length="341" mass="37176">MKVLAYILSVLVATGLIIGGTFLILVQAPTDSSGLLLLAIGALCVFIYGPLILGSITSYWDVKKTGESRRYFRWWFGIVLGLEALGAVAIILYALLTHAPAWLPIVFIGAGVALTAVALLVGQTLLRHEEARPLVERPWVPISRREIVRKITIVAITFVATLVLALVLFIVLARGSTSAISEIGVQLTFAAESAFFAAALACILVTLPLNRRLRESVSRDLGRLRKMGKVVLRGKQLELDHDEQVAAAKYAVLISIVFPFQLAYITLLYVGLGIQQAQSLVAGTRSDFSIGLIIALLVVLLAFFPLFGRRIYRARKYAREHTELLPTDDVTSTPTANGLVR</sequence>
<comment type="caution">
    <text evidence="2">The sequence shown here is derived from an EMBL/GenBank/DDBJ whole genome shotgun (WGS) entry which is preliminary data.</text>
</comment>
<evidence type="ECO:0000256" key="1">
    <source>
        <dbReference type="SAM" id="Phobius"/>
    </source>
</evidence>
<feature type="transmembrane region" description="Helical" evidence="1">
    <location>
        <begin position="102"/>
        <end position="126"/>
    </location>
</feature>
<evidence type="ECO:0000313" key="2">
    <source>
        <dbReference type="EMBL" id="TFC18695.1"/>
    </source>
</evidence>
<accession>A0ABY2IK42</accession>
<dbReference type="RefSeq" id="WP_134561865.1">
    <property type="nucleotide sequence ID" value="NZ_SOFS01000031.1"/>
</dbReference>
<organism evidence="2 3">
    <name type="scientific">Cryobacterium glucosi</name>
    <dbReference type="NCBI Taxonomy" id="1259175"/>
    <lineage>
        <taxon>Bacteria</taxon>
        <taxon>Bacillati</taxon>
        <taxon>Actinomycetota</taxon>
        <taxon>Actinomycetes</taxon>
        <taxon>Micrococcales</taxon>
        <taxon>Microbacteriaceae</taxon>
        <taxon>Cryobacterium</taxon>
    </lineage>
</organism>
<reference evidence="2 3" key="1">
    <citation type="submission" date="2019-03" db="EMBL/GenBank/DDBJ databases">
        <title>Genomics of glacier-inhabiting Cryobacterium strains.</title>
        <authorList>
            <person name="Liu Q."/>
            <person name="Xin Y.-H."/>
        </authorList>
    </citation>
    <scope>NUCLEOTIDE SEQUENCE [LARGE SCALE GENOMIC DNA]</scope>
    <source>
        <strain evidence="2 3">MDB1-5</strain>
    </source>
</reference>
<feature type="transmembrane region" description="Helical" evidence="1">
    <location>
        <begin position="74"/>
        <end position="96"/>
    </location>
</feature>
<keyword evidence="1" id="KW-0812">Transmembrane</keyword>
<proteinExistence type="predicted"/>
<evidence type="ECO:0000313" key="3">
    <source>
        <dbReference type="Proteomes" id="UP000297604"/>
    </source>
</evidence>
<evidence type="ECO:0008006" key="4">
    <source>
        <dbReference type="Google" id="ProtNLM"/>
    </source>
</evidence>
<feature type="transmembrane region" description="Helical" evidence="1">
    <location>
        <begin position="185"/>
        <end position="209"/>
    </location>
</feature>
<keyword evidence="3" id="KW-1185">Reference proteome</keyword>
<protein>
    <recommendedName>
        <fullName evidence="4">MFS transporter</fullName>
    </recommendedName>
</protein>
<feature type="transmembrane region" description="Helical" evidence="1">
    <location>
        <begin position="290"/>
        <end position="307"/>
    </location>
</feature>